<evidence type="ECO:0000256" key="1">
    <source>
        <dbReference type="ARBA" id="ARBA00023015"/>
    </source>
</evidence>
<comment type="caution">
    <text evidence="5">The sequence shown here is derived from an EMBL/GenBank/DDBJ whole genome shotgun (WGS) entry which is preliminary data.</text>
</comment>
<dbReference type="InterPro" id="IPR000843">
    <property type="entry name" value="HTH_LacI"/>
</dbReference>
<dbReference type="Gene3D" id="1.10.260.40">
    <property type="entry name" value="lambda repressor-like DNA-binding domains"/>
    <property type="match status" value="1"/>
</dbReference>
<dbReference type="GO" id="GO:0003677">
    <property type="term" value="F:DNA binding"/>
    <property type="evidence" value="ECO:0007669"/>
    <property type="project" value="UniProtKB-KW"/>
</dbReference>
<evidence type="ECO:0000259" key="4">
    <source>
        <dbReference type="PROSITE" id="PS50932"/>
    </source>
</evidence>
<dbReference type="SUPFAM" id="SSF47413">
    <property type="entry name" value="lambda repressor-like DNA-binding domains"/>
    <property type="match status" value="1"/>
</dbReference>
<accession>A0ABP9MXY4</accession>
<dbReference type="PROSITE" id="PS00356">
    <property type="entry name" value="HTH_LACI_1"/>
    <property type="match status" value="1"/>
</dbReference>
<dbReference type="Gene3D" id="3.40.50.2300">
    <property type="match status" value="2"/>
</dbReference>
<dbReference type="EMBL" id="BAABHY010000001">
    <property type="protein sequence ID" value="GAA5104313.1"/>
    <property type="molecule type" value="Genomic_DNA"/>
</dbReference>
<reference evidence="6" key="1">
    <citation type="journal article" date="2019" name="Int. J. Syst. Evol. Microbiol.">
        <title>The Global Catalogue of Microorganisms (GCM) 10K type strain sequencing project: providing services to taxonomists for standard genome sequencing and annotation.</title>
        <authorList>
            <consortium name="The Broad Institute Genomics Platform"/>
            <consortium name="The Broad Institute Genome Sequencing Center for Infectious Disease"/>
            <person name="Wu L."/>
            <person name="Ma J."/>
        </authorList>
    </citation>
    <scope>NUCLEOTIDE SEQUENCE [LARGE SCALE GENOMIC DNA]</scope>
    <source>
        <strain evidence="6">JCM 18050</strain>
    </source>
</reference>
<dbReference type="RefSeq" id="WP_345487768.1">
    <property type="nucleotide sequence ID" value="NZ_BAABHY010000001.1"/>
</dbReference>
<dbReference type="PROSITE" id="PS50932">
    <property type="entry name" value="HTH_LACI_2"/>
    <property type="match status" value="1"/>
</dbReference>
<dbReference type="PANTHER" id="PTHR30146:SF145">
    <property type="entry name" value="RIBOSE OPERON REPRESSOR"/>
    <property type="match status" value="1"/>
</dbReference>
<dbReference type="InterPro" id="IPR001761">
    <property type="entry name" value="Peripla_BP/Lac1_sug-bd_dom"/>
</dbReference>
<evidence type="ECO:0000256" key="2">
    <source>
        <dbReference type="ARBA" id="ARBA00023125"/>
    </source>
</evidence>
<dbReference type="Proteomes" id="UP001500171">
    <property type="component" value="Unassembled WGS sequence"/>
</dbReference>
<keyword evidence="2 5" id="KW-0238">DNA-binding</keyword>
<dbReference type="Pfam" id="PF00356">
    <property type="entry name" value="LacI"/>
    <property type="match status" value="1"/>
</dbReference>
<evidence type="ECO:0000256" key="3">
    <source>
        <dbReference type="ARBA" id="ARBA00023163"/>
    </source>
</evidence>
<proteinExistence type="predicted"/>
<dbReference type="Pfam" id="PF00532">
    <property type="entry name" value="Peripla_BP_1"/>
    <property type="match status" value="1"/>
</dbReference>
<dbReference type="CDD" id="cd01392">
    <property type="entry name" value="HTH_LacI"/>
    <property type="match status" value="1"/>
</dbReference>
<dbReference type="CDD" id="cd06283">
    <property type="entry name" value="PBP1_RegR_EndR_KdgR-like"/>
    <property type="match status" value="1"/>
</dbReference>
<dbReference type="InterPro" id="IPR010982">
    <property type="entry name" value="Lambda_DNA-bd_dom_sf"/>
</dbReference>
<dbReference type="PANTHER" id="PTHR30146">
    <property type="entry name" value="LACI-RELATED TRANSCRIPTIONAL REPRESSOR"/>
    <property type="match status" value="1"/>
</dbReference>
<evidence type="ECO:0000313" key="5">
    <source>
        <dbReference type="EMBL" id="GAA5104313.1"/>
    </source>
</evidence>
<gene>
    <name evidence="5" type="ORF">GCM10023211_01750</name>
</gene>
<dbReference type="SMART" id="SM00354">
    <property type="entry name" value="HTH_LACI"/>
    <property type="match status" value="1"/>
</dbReference>
<organism evidence="5 6">
    <name type="scientific">Orbus sasakiae</name>
    <dbReference type="NCBI Taxonomy" id="1078475"/>
    <lineage>
        <taxon>Bacteria</taxon>
        <taxon>Pseudomonadati</taxon>
        <taxon>Pseudomonadota</taxon>
        <taxon>Gammaproteobacteria</taxon>
        <taxon>Orbales</taxon>
        <taxon>Orbaceae</taxon>
        <taxon>Orbus</taxon>
    </lineage>
</organism>
<keyword evidence="1" id="KW-0805">Transcription regulation</keyword>
<name>A0ABP9MXY4_9GAMM</name>
<protein>
    <submittedName>
        <fullName evidence="5">LacI family DNA-binding transcriptional regulator</fullName>
    </submittedName>
</protein>
<dbReference type="InterPro" id="IPR028082">
    <property type="entry name" value="Peripla_BP_I"/>
</dbReference>
<dbReference type="SUPFAM" id="SSF53822">
    <property type="entry name" value="Periplasmic binding protein-like I"/>
    <property type="match status" value="1"/>
</dbReference>
<evidence type="ECO:0000313" key="6">
    <source>
        <dbReference type="Proteomes" id="UP001500171"/>
    </source>
</evidence>
<keyword evidence="3" id="KW-0804">Transcription</keyword>
<feature type="domain" description="HTH lacI-type" evidence="4">
    <location>
        <begin position="11"/>
        <end position="66"/>
    </location>
</feature>
<sequence>MNSLASTHKKPTISDVAKLAKVGKTSVSRYLNGEFDALSERIKAQIELAINILDYRPNQMARSLKRGSSKLIAYLIPDITNPYSVEVMQGLEKACQDNGYTLLVCNTNRSLEKEHYYLQLLSSYSVEGLVFHPIRSHVNSLTAYPYPVVLVDRKIENFSADRVGLDNIQAATLATMHLIDNGFDAILFISEPIVGISSRLDRVNTFKSVVANHHNVSGDVIEITEQTDSEHDRALLATQIAQFYDAYPTKRKAIISINGSLTLEIALALKMLNLANSQEVGLLGFDDPKWAAVVGDGITSIKQPTYRMGYATFELLLKRINGYQGKPQDILFAGELIIRSSTQSLSSDR</sequence>
<keyword evidence="6" id="KW-1185">Reference proteome</keyword>